<protein>
    <submittedName>
        <fullName evidence="2">Uncharacterized protein</fullName>
    </submittedName>
</protein>
<comment type="caution">
    <text evidence="2">The sequence shown here is derived from an EMBL/GenBank/DDBJ whole genome shotgun (WGS) entry which is preliminary data.</text>
</comment>
<feature type="compositionally biased region" description="Low complexity" evidence="1">
    <location>
        <begin position="240"/>
        <end position="249"/>
    </location>
</feature>
<dbReference type="AlphaFoldDB" id="A0A024H1J8"/>
<organism evidence="2 3">
    <name type="scientific">Pseudarthrobacter siccitolerans</name>
    <dbReference type="NCBI Taxonomy" id="861266"/>
    <lineage>
        <taxon>Bacteria</taxon>
        <taxon>Bacillati</taxon>
        <taxon>Actinomycetota</taxon>
        <taxon>Actinomycetes</taxon>
        <taxon>Micrococcales</taxon>
        <taxon>Micrococcaceae</taxon>
        <taxon>Pseudarthrobacter</taxon>
    </lineage>
</organism>
<dbReference type="EMBL" id="CAQI01000042">
    <property type="protein sequence ID" value="CCQ46040.1"/>
    <property type="molecule type" value="Genomic_DNA"/>
</dbReference>
<evidence type="ECO:0000256" key="1">
    <source>
        <dbReference type="SAM" id="MobiDB-lite"/>
    </source>
</evidence>
<keyword evidence="3" id="KW-1185">Reference proteome</keyword>
<evidence type="ECO:0000313" key="3">
    <source>
        <dbReference type="Proteomes" id="UP000035722"/>
    </source>
</evidence>
<accession>A0A024H1J8</accession>
<gene>
    <name evidence="2" type="ORF">ARTSIC4J27_2000</name>
</gene>
<name>A0A024H1J8_9MICC</name>
<evidence type="ECO:0000313" key="2">
    <source>
        <dbReference type="EMBL" id="CCQ46040.1"/>
    </source>
</evidence>
<dbReference type="Proteomes" id="UP000035722">
    <property type="component" value="Unassembled WGS sequence"/>
</dbReference>
<dbReference type="STRING" id="861266.ARTSIC4J27_2000"/>
<sequence>MTTALPDLWTDWCSVMGVPAGRIDEATVSRFVQQVQPSRAVLMTLRRRLAPKDPPAPAWPRGHREDAGSLQRLIRRGTAIIQHPGTHWVFRLRLRRMLFAAVLLAPTSHGGLGLDRAGALGLRPDRMRELRQWIGIAEDPSACPACATWSWLDVIGTNSGWSHSSVRVLGHRRDEVGSAHRHLRPDPNPDWHLSIGLLPAVDRWGWIDAYRSMHPSSLSAVISAAALLLDGPEPAPAPVPAAAAMPASPRRQMSREEEEQILKRADELTARVEAILREFDTGR</sequence>
<feature type="region of interest" description="Disordered" evidence="1">
    <location>
        <begin position="240"/>
        <end position="260"/>
    </location>
</feature>
<reference evidence="3" key="1">
    <citation type="journal article" date="2014" name="Genome Announc.">
        <title>Genome Sequence of Arthrobacter siccitolerans 4J27, a Xeroprotectant-Producing Desiccation-Tolerant Microorganism.</title>
        <authorList>
            <person name="Manzanera M."/>
            <person name="Santa-Cruz-Calvo L."/>
            <person name="Vilchez J.I."/>
            <person name="Garcia-Fontana C."/>
            <person name="Silva-Castro G.A."/>
            <person name="Calvo C."/>
            <person name="Gonzalez-Lopez J."/>
        </authorList>
    </citation>
    <scope>NUCLEOTIDE SEQUENCE [LARGE SCALE GENOMIC DNA]</scope>
    <source>
        <strain evidence="3">4J27</strain>
    </source>
</reference>
<proteinExistence type="predicted"/>